<proteinExistence type="predicted"/>
<evidence type="ECO:0000313" key="3">
    <source>
        <dbReference type="Proteomes" id="UP000015453"/>
    </source>
</evidence>
<accession>S8DR06</accession>
<keyword evidence="3" id="KW-1185">Reference proteome</keyword>
<feature type="region of interest" description="Disordered" evidence="1">
    <location>
        <begin position="396"/>
        <end position="417"/>
    </location>
</feature>
<reference evidence="2 3" key="1">
    <citation type="journal article" date="2013" name="BMC Genomics">
        <title>The miniature genome of a carnivorous plant Genlisea aurea contains a low number of genes and short non-coding sequences.</title>
        <authorList>
            <person name="Leushkin E.V."/>
            <person name="Sutormin R.A."/>
            <person name="Nabieva E.R."/>
            <person name="Penin A.A."/>
            <person name="Kondrashov A.S."/>
            <person name="Logacheva M.D."/>
        </authorList>
    </citation>
    <scope>NUCLEOTIDE SEQUENCE [LARGE SCALE GENOMIC DNA]</scope>
</reference>
<comment type="caution">
    <text evidence="2">The sequence shown here is derived from an EMBL/GenBank/DDBJ whole genome shotgun (WGS) entry which is preliminary data.</text>
</comment>
<dbReference type="AlphaFoldDB" id="S8DR06"/>
<organism evidence="2 3">
    <name type="scientific">Genlisea aurea</name>
    <dbReference type="NCBI Taxonomy" id="192259"/>
    <lineage>
        <taxon>Eukaryota</taxon>
        <taxon>Viridiplantae</taxon>
        <taxon>Streptophyta</taxon>
        <taxon>Embryophyta</taxon>
        <taxon>Tracheophyta</taxon>
        <taxon>Spermatophyta</taxon>
        <taxon>Magnoliopsida</taxon>
        <taxon>eudicotyledons</taxon>
        <taxon>Gunneridae</taxon>
        <taxon>Pentapetalae</taxon>
        <taxon>asterids</taxon>
        <taxon>lamiids</taxon>
        <taxon>Lamiales</taxon>
        <taxon>Lentibulariaceae</taxon>
        <taxon>Genlisea</taxon>
    </lineage>
</organism>
<feature type="non-terminal residue" evidence="2">
    <location>
        <position position="795"/>
    </location>
</feature>
<name>S8DR06_9LAMI</name>
<dbReference type="Proteomes" id="UP000015453">
    <property type="component" value="Unassembled WGS sequence"/>
</dbReference>
<protein>
    <submittedName>
        <fullName evidence="2">Uncharacterized protein</fullName>
    </submittedName>
</protein>
<evidence type="ECO:0000313" key="2">
    <source>
        <dbReference type="EMBL" id="EPS65513.1"/>
    </source>
</evidence>
<sequence length="795" mass="92542">MEYEFQHPYQHLDFTLAQMEVFKDPRPCPEMIPRNYQAAVALRMPIVEEVLAKAPQDGPLAGLSPQYVVRKVLKLESVIRRQQHWKTYKATTERPTAMETMPQFNHAKYPWAQELMVYIRNEIDHGAKRLEDVKILQREVLIMDANAKLFLNNPANAKWREKYTDEEFLLRVWAWDLHSKGALCQRTIRSKDGSVETHELPLALTFDMDEEMCQEFANHKATRMAHYVENPVRTYMSCETQEVLDSYTSDVANWYRRRQEAFKMPMIFDPKELGEAITKRLEWEALCELTSLTRRSLKKRESSMPNPPIPKINAEMVYLAQEFRNHRITIGLPPYPHWEQQMRLAQMWQEEVPPEHAGLPALIETFTNAWVEETETPTPSQKPKFYVPTQLFAKKKAKGEEPEASSSSSLSPPSPKKKFSLARINKLKQTGLRETNTGQCRKALYELILDFMHSLAVKRKGPTFFDSIYELPEEKLVDMVAIYVLSNTVTEHWKFAQRMSELYCDSPAPHPLMPHLYLFASNFFDYLANRYVAHGFNAPCIDIIAYYRLYDFYWTHDELVHQVATWLMKKPTETALSYELIDIVGMVKMNYHDVLLNTYRRYTNCLAPPGATAPEYMALSRRSSYVDPYVLQTWREYIATDPSFSDDVYYTFNVLGKKESFLTAKAGEFLSNPDSLIRSPWRKVIPARDLARMTLEADNFKREAAKSSCSLESGYPPIAAHLPLDLIHDFRHWLQSQKFATNVALELKHSLDHYVNYPLTPGLLNEYYMEHLPGEQVDPVLTWEHIKHPSSDSDT</sequence>
<dbReference type="EMBL" id="AUSU01004183">
    <property type="protein sequence ID" value="EPS65513.1"/>
    <property type="molecule type" value="Genomic_DNA"/>
</dbReference>
<evidence type="ECO:0000256" key="1">
    <source>
        <dbReference type="SAM" id="MobiDB-lite"/>
    </source>
</evidence>
<gene>
    <name evidence="2" type="ORF">M569_09264</name>
</gene>